<gene>
    <name evidence="10" type="ORF">PHYBOEH_009983</name>
</gene>
<dbReference type="GO" id="GO:0012505">
    <property type="term" value="C:endomembrane system"/>
    <property type="evidence" value="ECO:0007669"/>
    <property type="project" value="UniProtKB-SubCell"/>
</dbReference>
<proteinExistence type="inferred from homology"/>
<evidence type="ECO:0000313" key="11">
    <source>
        <dbReference type="Proteomes" id="UP000693981"/>
    </source>
</evidence>
<feature type="domain" description="RCK N-terminal" evidence="9">
    <location>
        <begin position="82"/>
        <end position="225"/>
    </location>
</feature>
<keyword evidence="7 8" id="KW-0472">Membrane</keyword>
<protein>
    <recommendedName>
        <fullName evidence="9">RCK N-terminal domain-containing protein</fullName>
    </recommendedName>
</protein>
<evidence type="ECO:0000256" key="7">
    <source>
        <dbReference type="ARBA" id="ARBA00023136"/>
    </source>
</evidence>
<evidence type="ECO:0000256" key="3">
    <source>
        <dbReference type="ARBA" id="ARBA00022448"/>
    </source>
</evidence>
<reference evidence="10" key="1">
    <citation type="submission" date="2021-02" db="EMBL/GenBank/DDBJ databases">
        <authorList>
            <person name="Palmer J.M."/>
        </authorList>
    </citation>
    <scope>NUCLEOTIDE SEQUENCE</scope>
    <source>
        <strain evidence="10">SCRP23</strain>
    </source>
</reference>
<dbReference type="InterPro" id="IPR003148">
    <property type="entry name" value="RCK_N"/>
</dbReference>
<dbReference type="Pfam" id="PF22614">
    <property type="entry name" value="Slo-like_RCK"/>
    <property type="match status" value="1"/>
</dbReference>
<dbReference type="Pfam" id="PF06241">
    <property type="entry name" value="Castor_Poll_mid"/>
    <property type="match status" value="1"/>
</dbReference>
<sequence>MSVSIQAAQPSVLFGQTLWESWTYLADPGTHTDLAGDGVRVLGALTSLMGVLYFGVIMGFIVDGIRAKMDTLKKGKSIVAEEKHTLLLGWTDKSMSLVRQICLANASENGGVIVVLTDTDKEELEAELESQITREELKGTRVIFRTGSPLLSVDLLKVSAHRAKSIIIMANATGDADRSDAAVLRTVLSLKTLHELAGHIVAELRDIDNDPLVRLVGGKDVEILVSHDIIGRLVLMSARSPGLARMYTCLLGFEGNEFYFKEWPECVGVPFCGLAERFPSAIPLGIKRSNGEVLICPSPRLNVEEGDKILVLAEDDDTYEARPPVSIEVGKVPVPTAKTASRERILVCGWRRDIRDMIRLLDAVVHPETELHMLCEEPVHVRIKALLDSGFDVATLTNLKLVHYVGNTAVRRHLENLPWHLFTSIMILSDQALEEDIMHSDSHSLASLLLIRDLQARSLRQRSIAQGVPDLCKCISEILDPRTQRTISTSSTILALSEFIQSNELVSCILAMISENRDVRVILDELLGPDGAYFEIEPPSRYCEADEMVSFWQLSKRAMVRGEILCGYQIRGGEDCVLNPEGKDRPRTWSNFDLVVLRTDDGKDTPHDTMSAPANLQDATPNHHVKEINSRLEPGDRLLESIVHGSDFNELSGGVDPDAILRAVSSFCGTGDGLVSVNSAADLLPPPNQQTSIRALISAARMLADVLEKVEATITQNADICEP</sequence>
<comment type="similarity">
    <text evidence="2">Belongs to the castor/pollux (TC 1.A.1.23) family.</text>
</comment>
<keyword evidence="6" id="KW-0406">Ion transport</keyword>
<dbReference type="AlphaFoldDB" id="A0A8T1X5X1"/>
<evidence type="ECO:0000256" key="1">
    <source>
        <dbReference type="ARBA" id="ARBA00004127"/>
    </source>
</evidence>
<dbReference type="PROSITE" id="PS51201">
    <property type="entry name" value="RCK_N"/>
    <property type="match status" value="1"/>
</dbReference>
<evidence type="ECO:0000256" key="4">
    <source>
        <dbReference type="ARBA" id="ARBA00022692"/>
    </source>
</evidence>
<feature type="transmembrane region" description="Helical" evidence="8">
    <location>
        <begin position="41"/>
        <end position="65"/>
    </location>
</feature>
<evidence type="ECO:0000256" key="5">
    <source>
        <dbReference type="ARBA" id="ARBA00022989"/>
    </source>
</evidence>
<dbReference type="EMBL" id="JAGDFL010000066">
    <property type="protein sequence ID" value="KAG7398990.1"/>
    <property type="molecule type" value="Genomic_DNA"/>
</dbReference>
<dbReference type="Proteomes" id="UP000693981">
    <property type="component" value="Unassembled WGS sequence"/>
</dbReference>
<dbReference type="PANTHER" id="PTHR31563:SF10">
    <property type="entry name" value="ION CHANNEL POLLUX-RELATED"/>
    <property type="match status" value="1"/>
</dbReference>
<organism evidence="10 11">
    <name type="scientific">Phytophthora boehmeriae</name>
    <dbReference type="NCBI Taxonomy" id="109152"/>
    <lineage>
        <taxon>Eukaryota</taxon>
        <taxon>Sar</taxon>
        <taxon>Stramenopiles</taxon>
        <taxon>Oomycota</taxon>
        <taxon>Peronosporomycetes</taxon>
        <taxon>Peronosporales</taxon>
        <taxon>Peronosporaceae</taxon>
        <taxon>Phytophthora</taxon>
    </lineage>
</organism>
<keyword evidence="3" id="KW-0813">Transport</keyword>
<evidence type="ECO:0000256" key="6">
    <source>
        <dbReference type="ARBA" id="ARBA00023065"/>
    </source>
</evidence>
<keyword evidence="4 8" id="KW-0812">Transmembrane</keyword>
<keyword evidence="11" id="KW-1185">Reference proteome</keyword>
<dbReference type="InterPro" id="IPR010420">
    <property type="entry name" value="CASTOR/POLLUX/SYM8_dom"/>
</dbReference>
<dbReference type="OrthoDB" id="414047at2759"/>
<dbReference type="PANTHER" id="PTHR31563">
    <property type="entry name" value="ION CHANNEL POLLUX-RELATED"/>
    <property type="match status" value="1"/>
</dbReference>
<dbReference type="GO" id="GO:0006813">
    <property type="term" value="P:potassium ion transport"/>
    <property type="evidence" value="ECO:0007669"/>
    <property type="project" value="InterPro"/>
</dbReference>
<keyword evidence="5 8" id="KW-1133">Transmembrane helix</keyword>
<evidence type="ECO:0000256" key="8">
    <source>
        <dbReference type="SAM" id="Phobius"/>
    </source>
</evidence>
<evidence type="ECO:0000256" key="2">
    <source>
        <dbReference type="ARBA" id="ARBA00008577"/>
    </source>
</evidence>
<name>A0A8T1X5X1_9STRA</name>
<evidence type="ECO:0000259" key="9">
    <source>
        <dbReference type="PROSITE" id="PS51201"/>
    </source>
</evidence>
<evidence type="ECO:0000313" key="10">
    <source>
        <dbReference type="EMBL" id="KAG7398990.1"/>
    </source>
</evidence>
<accession>A0A8T1X5X1</accession>
<dbReference type="InterPro" id="IPR044849">
    <property type="entry name" value="CASTOR/POLLUX/SYM8-like"/>
</dbReference>
<comment type="subcellular location">
    <subcellularLocation>
        <location evidence="1">Endomembrane system</location>
        <topology evidence="1">Multi-pass membrane protein</topology>
    </subcellularLocation>
</comment>
<comment type="caution">
    <text evidence="10">The sequence shown here is derived from an EMBL/GenBank/DDBJ whole genome shotgun (WGS) entry which is preliminary data.</text>
</comment>